<reference evidence="1" key="1">
    <citation type="submission" date="2017-07" db="EMBL/GenBank/DDBJ databases">
        <authorList>
            <person name="Mikheyev A."/>
            <person name="Grau M."/>
        </authorList>
    </citation>
    <scope>NUCLEOTIDE SEQUENCE</scope>
    <source>
        <tissue evidence="1">Venom_gland</tissue>
    </source>
</reference>
<dbReference type="AlphaFoldDB" id="A0A2D4M4R5"/>
<reference evidence="1" key="2">
    <citation type="submission" date="2017-11" db="EMBL/GenBank/DDBJ databases">
        <title>Coralsnake Venomics: Analyses of Venom Gland Transcriptomes and Proteomes of Six Brazilian Taxa.</title>
        <authorList>
            <person name="Aird S.D."/>
            <person name="Jorge da Silva N."/>
            <person name="Qiu L."/>
            <person name="Villar-Briones A."/>
            <person name="Aparecida-Saddi V."/>
            <person name="Campos-Telles M.P."/>
            <person name="Grau M."/>
            <person name="Mikheyev A.S."/>
        </authorList>
    </citation>
    <scope>NUCLEOTIDE SEQUENCE</scope>
    <source>
        <tissue evidence="1">Venom_gland</tissue>
    </source>
</reference>
<dbReference type="EMBL" id="IACM01062761">
    <property type="protein sequence ID" value="LAB27886.1"/>
    <property type="molecule type" value="Transcribed_RNA"/>
</dbReference>
<accession>A0A2D4M4R5</accession>
<evidence type="ECO:0000313" key="1">
    <source>
        <dbReference type="EMBL" id="LAB27886.1"/>
    </source>
</evidence>
<name>A0A2D4M4R5_9SAUR</name>
<protein>
    <submittedName>
        <fullName evidence="1">Uncharacterized protein</fullName>
    </submittedName>
</protein>
<dbReference type="EMBL" id="IACM01062763">
    <property type="protein sequence ID" value="LAB27892.1"/>
    <property type="molecule type" value="Transcribed_RNA"/>
</dbReference>
<organism evidence="1">
    <name type="scientific">Micrurus spixii</name>
    <name type="common">Amazon coral snake</name>
    <dbReference type="NCBI Taxonomy" id="129469"/>
    <lineage>
        <taxon>Eukaryota</taxon>
        <taxon>Metazoa</taxon>
        <taxon>Chordata</taxon>
        <taxon>Craniata</taxon>
        <taxon>Vertebrata</taxon>
        <taxon>Euteleostomi</taxon>
        <taxon>Lepidosauria</taxon>
        <taxon>Squamata</taxon>
        <taxon>Bifurcata</taxon>
        <taxon>Unidentata</taxon>
        <taxon>Episquamata</taxon>
        <taxon>Toxicofera</taxon>
        <taxon>Serpentes</taxon>
        <taxon>Colubroidea</taxon>
        <taxon>Elapidae</taxon>
        <taxon>Elapinae</taxon>
        <taxon>Micrurus</taxon>
    </lineage>
</organism>
<sequence>MRTCVAPLAQLAGTHMQSCICGNDGHMCPLLAQMELRMCLLSLTQTILFPPHPIPGRLPSRKDWEPLLHNMQRLTEECVTEFAYITHPALALSKRGWNGSRENSNKILVLRNVYSSNEE</sequence>
<proteinExistence type="predicted"/>